<dbReference type="InterPro" id="IPR000843">
    <property type="entry name" value="HTH_LacI"/>
</dbReference>
<dbReference type="InterPro" id="IPR028082">
    <property type="entry name" value="Peripla_BP_I"/>
</dbReference>
<dbReference type="Gene3D" id="1.10.260.40">
    <property type="entry name" value="lambda repressor-like DNA-binding domains"/>
    <property type="match status" value="1"/>
</dbReference>
<dbReference type="GO" id="GO:0000976">
    <property type="term" value="F:transcription cis-regulatory region binding"/>
    <property type="evidence" value="ECO:0007669"/>
    <property type="project" value="TreeGrafter"/>
</dbReference>
<organism evidence="5 6">
    <name type="scientific">Saccharopolyspora hirsuta</name>
    <dbReference type="NCBI Taxonomy" id="1837"/>
    <lineage>
        <taxon>Bacteria</taxon>
        <taxon>Bacillati</taxon>
        <taxon>Actinomycetota</taxon>
        <taxon>Actinomycetes</taxon>
        <taxon>Pseudonocardiales</taxon>
        <taxon>Pseudonocardiaceae</taxon>
        <taxon>Saccharopolyspora</taxon>
    </lineage>
</organism>
<dbReference type="InterPro" id="IPR010982">
    <property type="entry name" value="Lambda_DNA-bd_dom_sf"/>
</dbReference>
<dbReference type="AlphaFoldDB" id="A0A5M7C7H7"/>
<dbReference type="CDD" id="cd01392">
    <property type="entry name" value="HTH_LacI"/>
    <property type="match status" value="1"/>
</dbReference>
<keyword evidence="1" id="KW-0805">Transcription regulation</keyword>
<dbReference type="SUPFAM" id="SSF53822">
    <property type="entry name" value="Periplasmic binding protein-like I"/>
    <property type="match status" value="1"/>
</dbReference>
<keyword evidence="6" id="KW-1185">Reference proteome</keyword>
<feature type="domain" description="HTH lacI-type" evidence="4">
    <location>
        <begin position="32"/>
        <end position="86"/>
    </location>
</feature>
<dbReference type="PANTHER" id="PTHR30146:SF153">
    <property type="entry name" value="LACTOSE OPERON REPRESSOR"/>
    <property type="match status" value="1"/>
</dbReference>
<dbReference type="GO" id="GO:0003700">
    <property type="term" value="F:DNA-binding transcription factor activity"/>
    <property type="evidence" value="ECO:0007669"/>
    <property type="project" value="TreeGrafter"/>
</dbReference>
<gene>
    <name evidence="5" type="ORF">F1721_00280</name>
</gene>
<dbReference type="CDD" id="cd06267">
    <property type="entry name" value="PBP1_LacI_sugar_binding-like"/>
    <property type="match status" value="1"/>
</dbReference>
<dbReference type="PANTHER" id="PTHR30146">
    <property type="entry name" value="LACI-RELATED TRANSCRIPTIONAL REPRESSOR"/>
    <property type="match status" value="1"/>
</dbReference>
<keyword evidence="3" id="KW-0804">Transcription</keyword>
<evidence type="ECO:0000313" key="5">
    <source>
        <dbReference type="EMBL" id="KAA5837952.1"/>
    </source>
</evidence>
<dbReference type="InterPro" id="IPR046335">
    <property type="entry name" value="LacI/GalR-like_sensor"/>
</dbReference>
<name>A0A5M7C7H7_SACHI</name>
<dbReference type="Pfam" id="PF13377">
    <property type="entry name" value="Peripla_BP_3"/>
    <property type="match status" value="1"/>
</dbReference>
<comment type="caution">
    <text evidence="5">The sequence shown here is derived from an EMBL/GenBank/DDBJ whole genome shotgun (WGS) entry which is preliminary data.</text>
</comment>
<sequence length="364" mass="38638">MQTWCLCQDKVSARFPGGRERWARVAGKNGRTTIVDVAKAAGTSVASASVALRGERGVSERTRAHVLAVADRLGYQPDQRARLLREQKSRLLGVTFSVDQTFHAEVIEHLYRAADARGYGLVLSATTSSRSEPEAIDNLLRDRCETLILISPELRDEQLADLAARASLVTIGSDLRVTGVDSLRSHDHQGIADAVAHLVELGHRDITYIDGGAMVMSSTRRAAYLDAMAGHGLDARTRVIAGRPTEESGVEIATAMLDGREPMPTAILAHNDMIAIGVLLTLRAGGVAVPGDVSVIGYDDTRMAALASIQLTSVSQDAAHLATAAVDRAILRAEGPVAAAEVVTPARLVIRGTTAPGPDHPRSG</sequence>
<evidence type="ECO:0000313" key="6">
    <source>
        <dbReference type="Proteomes" id="UP000323946"/>
    </source>
</evidence>
<dbReference type="Gene3D" id="3.40.50.2300">
    <property type="match status" value="2"/>
</dbReference>
<accession>A0A5M7C7H7</accession>
<evidence type="ECO:0000256" key="1">
    <source>
        <dbReference type="ARBA" id="ARBA00023015"/>
    </source>
</evidence>
<evidence type="ECO:0000259" key="4">
    <source>
        <dbReference type="PROSITE" id="PS50932"/>
    </source>
</evidence>
<dbReference type="EMBL" id="VWPH01000001">
    <property type="protein sequence ID" value="KAA5837952.1"/>
    <property type="molecule type" value="Genomic_DNA"/>
</dbReference>
<proteinExistence type="predicted"/>
<protein>
    <submittedName>
        <fullName evidence="5">LacI family transcriptional regulator</fullName>
    </submittedName>
</protein>
<evidence type="ECO:0000256" key="2">
    <source>
        <dbReference type="ARBA" id="ARBA00023125"/>
    </source>
</evidence>
<dbReference type="SUPFAM" id="SSF47413">
    <property type="entry name" value="lambda repressor-like DNA-binding domains"/>
    <property type="match status" value="1"/>
</dbReference>
<dbReference type="OrthoDB" id="59108at2"/>
<dbReference type="SMART" id="SM00354">
    <property type="entry name" value="HTH_LACI"/>
    <property type="match status" value="1"/>
</dbReference>
<reference evidence="5 6" key="1">
    <citation type="submission" date="2019-09" db="EMBL/GenBank/DDBJ databases">
        <title>Draft genome sequence of the thermophilic Saccharopolyspora hirsuta VKM Ac-666T.</title>
        <authorList>
            <person name="Lobastova T.G."/>
            <person name="Fokina V."/>
            <person name="Bragin E.Y."/>
            <person name="Shtratnikova V.Y."/>
            <person name="Starodumova I.P."/>
            <person name="Tarlachkov S.V."/>
            <person name="Donova M.V."/>
        </authorList>
    </citation>
    <scope>NUCLEOTIDE SEQUENCE [LARGE SCALE GENOMIC DNA]</scope>
    <source>
        <strain evidence="5 6">VKM Ac-666</strain>
    </source>
</reference>
<evidence type="ECO:0000256" key="3">
    <source>
        <dbReference type="ARBA" id="ARBA00023163"/>
    </source>
</evidence>
<keyword evidence="2" id="KW-0238">DNA-binding</keyword>
<dbReference type="PROSITE" id="PS50932">
    <property type="entry name" value="HTH_LACI_2"/>
    <property type="match status" value="1"/>
</dbReference>
<dbReference type="Pfam" id="PF00356">
    <property type="entry name" value="LacI"/>
    <property type="match status" value="1"/>
</dbReference>
<dbReference type="Proteomes" id="UP000323946">
    <property type="component" value="Unassembled WGS sequence"/>
</dbReference>